<feature type="domain" description="Amine oxidase" evidence="2">
    <location>
        <begin position="78"/>
        <end position="435"/>
    </location>
</feature>
<dbReference type="PANTHER" id="PTHR42923:SF46">
    <property type="entry name" value="AMINE OXIDASE"/>
    <property type="match status" value="1"/>
</dbReference>
<gene>
    <name evidence="3" type="ORF">C8E97_4110</name>
</gene>
<evidence type="ECO:0000256" key="1">
    <source>
        <dbReference type="SAM" id="MobiDB-lite"/>
    </source>
</evidence>
<dbReference type="NCBIfam" id="NF005560">
    <property type="entry name" value="PRK07233.1"/>
    <property type="match status" value="1"/>
</dbReference>
<accession>A0A495W193</accession>
<dbReference type="Pfam" id="PF01593">
    <property type="entry name" value="Amino_oxidase"/>
    <property type="match status" value="1"/>
</dbReference>
<feature type="compositionally biased region" description="Low complexity" evidence="1">
    <location>
        <begin position="586"/>
        <end position="598"/>
    </location>
</feature>
<feature type="compositionally biased region" description="Low complexity" evidence="1">
    <location>
        <begin position="31"/>
        <end position="46"/>
    </location>
</feature>
<protein>
    <submittedName>
        <fullName evidence="3">Protoporphyrinogen oxidase</fullName>
    </submittedName>
</protein>
<evidence type="ECO:0000313" key="4">
    <source>
        <dbReference type="Proteomes" id="UP000282084"/>
    </source>
</evidence>
<feature type="region of interest" description="Disordered" evidence="1">
    <location>
        <begin position="1"/>
        <end position="46"/>
    </location>
</feature>
<feature type="compositionally biased region" description="Gly residues" evidence="1">
    <location>
        <begin position="1"/>
        <end position="17"/>
    </location>
</feature>
<dbReference type="InterPro" id="IPR050464">
    <property type="entry name" value="Zeta_carotene_desat/Oxidored"/>
</dbReference>
<dbReference type="SUPFAM" id="SSF51905">
    <property type="entry name" value="FAD/NAD(P)-binding domain"/>
    <property type="match status" value="1"/>
</dbReference>
<evidence type="ECO:0000313" key="3">
    <source>
        <dbReference type="EMBL" id="RKT55442.1"/>
    </source>
</evidence>
<feature type="compositionally biased region" description="Low complexity" evidence="1">
    <location>
        <begin position="556"/>
        <end position="570"/>
    </location>
</feature>
<dbReference type="InterPro" id="IPR002937">
    <property type="entry name" value="Amino_oxidase"/>
</dbReference>
<keyword evidence="4" id="KW-1185">Reference proteome</keyword>
<evidence type="ECO:0000259" key="2">
    <source>
        <dbReference type="Pfam" id="PF01593"/>
    </source>
</evidence>
<feature type="region of interest" description="Disordered" evidence="1">
    <location>
        <begin position="551"/>
        <end position="570"/>
    </location>
</feature>
<dbReference type="InterPro" id="IPR036188">
    <property type="entry name" value="FAD/NAD-bd_sf"/>
</dbReference>
<dbReference type="Gene3D" id="3.50.50.60">
    <property type="entry name" value="FAD/NAD(P)-binding domain"/>
    <property type="match status" value="2"/>
</dbReference>
<organism evidence="3 4">
    <name type="scientific">Saccharothrix australiensis</name>
    <dbReference type="NCBI Taxonomy" id="2072"/>
    <lineage>
        <taxon>Bacteria</taxon>
        <taxon>Bacillati</taxon>
        <taxon>Actinomycetota</taxon>
        <taxon>Actinomycetes</taxon>
        <taxon>Pseudonocardiales</taxon>
        <taxon>Pseudonocardiaceae</taxon>
        <taxon>Saccharothrix</taxon>
    </lineage>
</organism>
<sequence length="630" mass="64869">MDGGGSGGVRAAGGAGPLDGDSSAAPRDARATGARDATAMAAPRDAQVVAGAQDVQTAGTRDGKALAGTRVAVLGGGICGLATAYRLARSGADVTLLEGSDQLGGLGTFFRWRNGWVERFYHCLMPTDDDLLGLLGELGLRDAVRWRRTSMGMVVDGCHYPFNSALDLLRFRPLPPHDRVRFGVVSLLLRRLGRGKDLDRLRTEDWLRGVYGDRVWRRLLAPMFGSKFGAAFGDVPALYLWERLGRESNVSVRGYPAGGYKAVIDALASAIERAGGVVRTAAPVRRLAVDGGRALVTVAGGGTVPADRVVSTLPLPVLREVADADLLPLLPDVRLPYQGVVNALFFLRRPLSPHYWAPVVRSGTDFDGVIGMSALTGPVDGRHLVYVMRYTDRESALYRADPRRIAARWTKQLVGLYPDLTSADVNDVRVFKAPFVEPVYPLGYLSRRPPVEVAGTPLLLATTAHVYPAVTSWNSSVGLANRVAGVLVDAVRGGAAHGAAAAGGAVVDLGGSPGGATGPAGSTAGGAVLDGAVVGAPQVGAPQVGASQIGASGTGAPQVDAPQVGAPVPGAPAYGAPVPGAPPAGAPVQGAPAAGEPVPGAPGGRSADQRGGGEGFPDQLLQGGGDPRRR</sequence>
<dbReference type="PANTHER" id="PTHR42923">
    <property type="entry name" value="PROTOPORPHYRINOGEN OXIDASE"/>
    <property type="match status" value="1"/>
</dbReference>
<dbReference type="AlphaFoldDB" id="A0A495W193"/>
<dbReference type="GO" id="GO:0016491">
    <property type="term" value="F:oxidoreductase activity"/>
    <property type="evidence" value="ECO:0007669"/>
    <property type="project" value="InterPro"/>
</dbReference>
<reference evidence="3 4" key="1">
    <citation type="submission" date="2018-10" db="EMBL/GenBank/DDBJ databases">
        <title>Sequencing the genomes of 1000 actinobacteria strains.</title>
        <authorList>
            <person name="Klenk H.-P."/>
        </authorList>
    </citation>
    <scope>NUCLEOTIDE SEQUENCE [LARGE SCALE GENOMIC DNA]</scope>
    <source>
        <strain evidence="3 4">DSM 43800</strain>
    </source>
</reference>
<feature type="region of interest" description="Disordered" evidence="1">
    <location>
        <begin position="575"/>
        <end position="630"/>
    </location>
</feature>
<comment type="caution">
    <text evidence="3">The sequence shown here is derived from an EMBL/GenBank/DDBJ whole genome shotgun (WGS) entry which is preliminary data.</text>
</comment>
<dbReference type="EMBL" id="RBXO01000001">
    <property type="protein sequence ID" value="RKT55442.1"/>
    <property type="molecule type" value="Genomic_DNA"/>
</dbReference>
<proteinExistence type="predicted"/>
<name>A0A495W193_9PSEU</name>
<dbReference type="PRINTS" id="PR00419">
    <property type="entry name" value="ADXRDTASE"/>
</dbReference>
<dbReference type="Proteomes" id="UP000282084">
    <property type="component" value="Unassembled WGS sequence"/>
</dbReference>